<organism evidence="2 3">
    <name type="scientific">Oryza meyeriana var. granulata</name>
    <dbReference type="NCBI Taxonomy" id="110450"/>
    <lineage>
        <taxon>Eukaryota</taxon>
        <taxon>Viridiplantae</taxon>
        <taxon>Streptophyta</taxon>
        <taxon>Embryophyta</taxon>
        <taxon>Tracheophyta</taxon>
        <taxon>Spermatophyta</taxon>
        <taxon>Magnoliopsida</taxon>
        <taxon>Liliopsida</taxon>
        <taxon>Poales</taxon>
        <taxon>Poaceae</taxon>
        <taxon>BOP clade</taxon>
        <taxon>Oryzoideae</taxon>
        <taxon>Oryzeae</taxon>
        <taxon>Oryzinae</taxon>
        <taxon>Oryza</taxon>
        <taxon>Oryza meyeriana</taxon>
    </lineage>
</organism>
<dbReference type="Proteomes" id="UP000479710">
    <property type="component" value="Unassembled WGS sequence"/>
</dbReference>
<name>A0A6G1DYA2_9ORYZ</name>
<keyword evidence="3" id="KW-1185">Reference proteome</keyword>
<comment type="caution">
    <text evidence="2">The sequence shown here is derived from an EMBL/GenBank/DDBJ whole genome shotgun (WGS) entry which is preliminary data.</text>
</comment>
<evidence type="ECO:0000313" key="3">
    <source>
        <dbReference type="Proteomes" id="UP000479710"/>
    </source>
</evidence>
<evidence type="ECO:0000256" key="1">
    <source>
        <dbReference type="SAM" id="MobiDB-lite"/>
    </source>
</evidence>
<gene>
    <name evidence="2" type="ORF">E2562_010505</name>
</gene>
<protein>
    <submittedName>
        <fullName evidence="2">Uncharacterized protein</fullName>
    </submittedName>
</protein>
<dbReference type="AlphaFoldDB" id="A0A6G1DYA2"/>
<accession>A0A6G1DYA2</accession>
<feature type="region of interest" description="Disordered" evidence="1">
    <location>
        <begin position="1"/>
        <end position="36"/>
    </location>
</feature>
<reference evidence="2 3" key="1">
    <citation type="submission" date="2019-11" db="EMBL/GenBank/DDBJ databases">
        <title>Whole genome sequence of Oryza granulata.</title>
        <authorList>
            <person name="Li W."/>
        </authorList>
    </citation>
    <scope>NUCLEOTIDE SEQUENCE [LARGE SCALE GENOMIC DNA]</scope>
    <source>
        <strain evidence="3">cv. Menghai</strain>
        <tissue evidence="2">Leaf</tissue>
    </source>
</reference>
<proteinExistence type="predicted"/>
<feature type="compositionally biased region" description="Basic and acidic residues" evidence="1">
    <location>
        <begin position="19"/>
        <end position="28"/>
    </location>
</feature>
<evidence type="ECO:0000313" key="2">
    <source>
        <dbReference type="EMBL" id="KAF0916653.1"/>
    </source>
</evidence>
<sequence>MEKIAATARTTSPVRWRQRREQRGRRGPEVVAATSPRAALPLSSAASSMRRGQLASAWGGELNAPWAAGRRA</sequence>
<dbReference type="EMBL" id="SPHZ02000005">
    <property type="protein sequence ID" value="KAF0916653.1"/>
    <property type="molecule type" value="Genomic_DNA"/>
</dbReference>